<keyword evidence="5 12" id="KW-0479">Metal-binding</keyword>
<dbReference type="Gene3D" id="3.10.350.10">
    <property type="entry name" value="LysM domain"/>
    <property type="match status" value="4"/>
</dbReference>
<feature type="domain" description="LysM" evidence="15">
    <location>
        <begin position="804"/>
        <end position="848"/>
    </location>
</feature>
<protein>
    <recommendedName>
        <fullName evidence="13">Extracellular metalloproteinase</fullName>
        <ecNumber evidence="13">3.4.24.-</ecNumber>
    </recommendedName>
    <alternativeName>
        <fullName evidence="13">Fungalysin</fullName>
    </alternativeName>
</protein>
<comment type="subcellular location">
    <subcellularLocation>
        <location evidence="1 13">Secreted</location>
    </subcellularLocation>
</comment>
<dbReference type="OrthoDB" id="3227768at2759"/>
<keyword evidence="10 13" id="KW-0865">Zymogen</keyword>
<name>G4TAI2_SERID</name>
<feature type="region of interest" description="Disordered" evidence="14">
    <location>
        <begin position="708"/>
        <end position="734"/>
    </location>
</feature>
<dbReference type="SUPFAM" id="SSF54106">
    <property type="entry name" value="LysM domain"/>
    <property type="match status" value="2"/>
</dbReference>
<dbReference type="InterPro" id="IPR027268">
    <property type="entry name" value="Peptidase_M4/M1_CTD_sf"/>
</dbReference>
<evidence type="ECO:0000256" key="11">
    <source>
        <dbReference type="PIRSR" id="PIRSR601842-1"/>
    </source>
</evidence>
<comment type="cofactor">
    <cofactor evidence="12">
        <name>Zn(2+)</name>
        <dbReference type="ChEBI" id="CHEBI:29105"/>
    </cofactor>
    <text evidence="12">Binds 1 zinc ion per subunit.</text>
</comment>
<sequence length="976" mass="104546">MLLTHLTLLSYSLYSVGLATAADTHRHHHRRLSRAHLLKTREEIVQSSNHPPAIYKTFGKGIPSPLRKRGTFEEAATAFIESELGLSTDEYRIQSSAPTNTGGHVWVQRTVNGIPVANAVANVGLNTDKDIIAFGTSFDSSTGSTSAAATLPTQPTISEETAIKVAAAKMGGTYSERPVKLEYYVEEDGTLTLTYVVVINSITLDEEGEEQDMHVYEAFVDAQDTTGRVLGANNFSSRAAYRAVPPRLHDISQEGTTLFVDPVDTFSSPNGWHSANDTSGNNVIVFLNRDITATTKPTTDGLVFDYPYNLTAKPSEGLNIEAAKTAAFYMSNLIHDINYRYGFTETAFNFQQDNFGKGGIGDDRIQISVQDSRGKNNAFFTTYGEEKNGGGGYMKLYLWTKAAPARDSALANDVIAHEQTHGTTNRMTGGGTARCLQSKEAEGMGEGWSDAYANWMEQSTETVTDFVMGAWVYNSPGGLRSYPYSTDPNVNPLKYSNLITRSEAHDVGEIWANMLHNVYAELVKAYGWTADAFTNADSSAGNVIFMRNFFDGLLLQPCNPTMLQARDAWIQGDRTRYNGAHVCTIWKAFASRGLGSNATSVPRYTDDFNVPDECLGPKTSTTLPTSTTSSLVDSTSSSQTSSSTLTSSSTAINSTSSTQVSSSSTTLPSSTGSSYTEDSTSSTQPTLTSSSFTETSTLSTDTWSSTQVSSTSLSTSTPTLTPSSSSTGTSSTSSVTTCAQTYTSKAGDTCASIEGQFGLPSGSILAVNSFLNCQDIWVYTPICIPVGGSTTTRTSTTLAPTCVRTYISQALDTCANIEARFGLPSGSILAANSFLNCQDIWVNTPICIPPGSSTRTSTTPTSTSTNGPAPTCVSTYTAVAGDTCTKIEYNYELPTGSIQAANPSWLKCADIWAYTPICIPPGGSGCTLKISTTSTDVTCAAVASRYGTTTALIQAWNPSWLNCNDVWPNTPLCVRH</sequence>
<dbReference type="PANTHER" id="PTHR33478:SF1">
    <property type="entry name" value="EXTRACELLULAR METALLOPROTEINASE MEP"/>
    <property type="match status" value="1"/>
</dbReference>
<dbReference type="GO" id="GO:0005615">
    <property type="term" value="C:extracellular space"/>
    <property type="evidence" value="ECO:0007669"/>
    <property type="project" value="InterPro"/>
</dbReference>
<dbReference type="CDD" id="cd09596">
    <property type="entry name" value="M36"/>
    <property type="match status" value="1"/>
</dbReference>
<evidence type="ECO:0000313" key="17">
    <source>
        <dbReference type="Proteomes" id="UP000007148"/>
    </source>
</evidence>
<evidence type="ECO:0000256" key="8">
    <source>
        <dbReference type="ARBA" id="ARBA00022833"/>
    </source>
</evidence>
<evidence type="ECO:0000256" key="14">
    <source>
        <dbReference type="SAM" id="MobiDB-lite"/>
    </source>
</evidence>
<dbReference type="Proteomes" id="UP000007148">
    <property type="component" value="Unassembled WGS sequence"/>
</dbReference>
<dbReference type="Pfam" id="PF07504">
    <property type="entry name" value="FTP"/>
    <property type="match status" value="1"/>
</dbReference>
<dbReference type="CDD" id="cd00118">
    <property type="entry name" value="LysM"/>
    <property type="match status" value="1"/>
</dbReference>
<dbReference type="InterPro" id="IPR011096">
    <property type="entry name" value="FTP_domain"/>
</dbReference>
<dbReference type="SUPFAM" id="SSF55486">
    <property type="entry name" value="Metalloproteases ('zincins'), catalytic domain"/>
    <property type="match status" value="1"/>
</dbReference>
<feature type="domain" description="LysM" evidence="15">
    <location>
        <begin position="874"/>
        <end position="919"/>
    </location>
</feature>
<dbReference type="GO" id="GO:0008270">
    <property type="term" value="F:zinc ion binding"/>
    <property type="evidence" value="ECO:0007669"/>
    <property type="project" value="InterPro"/>
</dbReference>
<keyword evidence="8 12" id="KW-0862">Zinc</keyword>
<feature type="compositionally biased region" description="Low complexity" evidence="14">
    <location>
        <begin position="619"/>
        <end position="693"/>
    </location>
</feature>
<dbReference type="eggNOG" id="KOG2806">
    <property type="taxonomic scope" value="Eukaryota"/>
</dbReference>
<evidence type="ECO:0000256" key="2">
    <source>
        <dbReference type="ARBA" id="ARBA00006006"/>
    </source>
</evidence>
<dbReference type="EMBL" id="CAFZ01000030">
    <property type="protein sequence ID" value="CCA68306.1"/>
    <property type="molecule type" value="Genomic_DNA"/>
</dbReference>
<evidence type="ECO:0000256" key="7">
    <source>
        <dbReference type="ARBA" id="ARBA00022801"/>
    </source>
</evidence>
<evidence type="ECO:0000256" key="13">
    <source>
        <dbReference type="RuleBase" id="RU364017"/>
    </source>
</evidence>
<keyword evidence="6 13" id="KW-0732">Signal</keyword>
<dbReference type="PROSITE" id="PS51782">
    <property type="entry name" value="LYSM"/>
    <property type="match status" value="4"/>
</dbReference>
<evidence type="ECO:0000256" key="6">
    <source>
        <dbReference type="ARBA" id="ARBA00022729"/>
    </source>
</evidence>
<dbReference type="EC" id="3.4.24.-" evidence="13"/>
<proteinExistence type="inferred from homology"/>
<reference evidence="16 17" key="1">
    <citation type="journal article" date="2011" name="PLoS Pathog.">
        <title>Endophytic Life Strategies Decoded by Genome and Transcriptome Analyses of the Mutualistic Root Symbiont Piriformospora indica.</title>
        <authorList>
            <person name="Zuccaro A."/>
            <person name="Lahrmann U."/>
            <person name="Guldener U."/>
            <person name="Langen G."/>
            <person name="Pfiffi S."/>
            <person name="Biedenkopf D."/>
            <person name="Wong P."/>
            <person name="Samans B."/>
            <person name="Grimm C."/>
            <person name="Basiewicz M."/>
            <person name="Murat C."/>
            <person name="Martin F."/>
            <person name="Kogel K.H."/>
        </authorList>
    </citation>
    <scope>NUCLEOTIDE SEQUENCE [LARGE SCALE GENOMIC DNA]</scope>
    <source>
        <strain evidence="16 17">DSM 11827</strain>
    </source>
</reference>
<keyword evidence="9 13" id="KW-0482">Metalloprotease</keyword>
<dbReference type="InterPro" id="IPR001842">
    <property type="entry name" value="Peptidase_M36"/>
</dbReference>
<evidence type="ECO:0000256" key="4">
    <source>
        <dbReference type="ARBA" id="ARBA00022670"/>
    </source>
</evidence>
<feature type="domain" description="LysM" evidence="15">
    <location>
        <begin position="740"/>
        <end position="784"/>
    </location>
</feature>
<keyword evidence="3 13" id="KW-0964">Secreted</keyword>
<dbReference type="Pfam" id="PF02128">
    <property type="entry name" value="Peptidase_M36"/>
    <property type="match status" value="1"/>
</dbReference>
<keyword evidence="4 13" id="KW-0645">Protease</keyword>
<evidence type="ECO:0000259" key="15">
    <source>
        <dbReference type="PROSITE" id="PS51782"/>
    </source>
</evidence>
<organism evidence="16 17">
    <name type="scientific">Serendipita indica (strain DSM 11827)</name>
    <name type="common">Root endophyte fungus</name>
    <name type="synonym">Piriformospora indica</name>
    <dbReference type="NCBI Taxonomy" id="1109443"/>
    <lineage>
        <taxon>Eukaryota</taxon>
        <taxon>Fungi</taxon>
        <taxon>Dikarya</taxon>
        <taxon>Basidiomycota</taxon>
        <taxon>Agaricomycotina</taxon>
        <taxon>Agaricomycetes</taxon>
        <taxon>Sebacinales</taxon>
        <taxon>Serendipitaceae</taxon>
        <taxon>Serendipita</taxon>
    </lineage>
</organism>
<feature type="chain" id="PRO_5009366860" description="Extracellular metalloproteinase" evidence="13">
    <location>
        <begin position="22"/>
        <end position="976"/>
    </location>
</feature>
<dbReference type="Pfam" id="PF01476">
    <property type="entry name" value="LysM"/>
    <property type="match status" value="4"/>
</dbReference>
<evidence type="ECO:0000313" key="16">
    <source>
        <dbReference type="EMBL" id="CCA68306.1"/>
    </source>
</evidence>
<dbReference type="Gene3D" id="1.10.390.10">
    <property type="entry name" value="Neutral Protease Domain 2"/>
    <property type="match status" value="1"/>
</dbReference>
<evidence type="ECO:0000256" key="5">
    <source>
        <dbReference type="ARBA" id="ARBA00022723"/>
    </source>
</evidence>
<dbReference type="PRINTS" id="PR00999">
    <property type="entry name" value="FUNGALYSIN"/>
</dbReference>
<feature type="binding site" evidence="12">
    <location>
        <position position="421"/>
    </location>
    <ligand>
        <name>Zn(2+)</name>
        <dbReference type="ChEBI" id="CHEBI:29105"/>
        <note>catalytic</note>
    </ligand>
</feature>
<feature type="active site" evidence="11">
    <location>
        <position position="418"/>
    </location>
</feature>
<dbReference type="InParanoid" id="G4TAI2"/>
<feature type="region of interest" description="Disordered" evidence="14">
    <location>
        <begin position="610"/>
        <end position="693"/>
    </location>
</feature>
<feature type="signal peptide" evidence="13">
    <location>
        <begin position="1"/>
        <end position="21"/>
    </location>
</feature>
<keyword evidence="17" id="KW-1185">Reference proteome</keyword>
<dbReference type="SMART" id="SM00257">
    <property type="entry name" value="LysM"/>
    <property type="match status" value="4"/>
</dbReference>
<evidence type="ECO:0000256" key="10">
    <source>
        <dbReference type="ARBA" id="ARBA00023145"/>
    </source>
</evidence>
<dbReference type="AlphaFoldDB" id="G4TAI2"/>
<evidence type="ECO:0000256" key="9">
    <source>
        <dbReference type="ARBA" id="ARBA00023049"/>
    </source>
</evidence>
<feature type="domain" description="LysM" evidence="15">
    <location>
        <begin position="928"/>
        <end position="974"/>
    </location>
</feature>
<dbReference type="STRING" id="1109443.G4TAI2"/>
<evidence type="ECO:0000256" key="3">
    <source>
        <dbReference type="ARBA" id="ARBA00022525"/>
    </source>
</evidence>
<accession>G4TAI2</accession>
<dbReference type="GO" id="GO:0004222">
    <property type="term" value="F:metalloendopeptidase activity"/>
    <property type="evidence" value="ECO:0007669"/>
    <property type="project" value="InterPro"/>
</dbReference>
<dbReference type="InterPro" id="IPR050371">
    <property type="entry name" value="Fungal_virulence_M36"/>
</dbReference>
<feature type="binding site" evidence="12">
    <location>
        <position position="417"/>
    </location>
    <ligand>
        <name>Zn(2+)</name>
        <dbReference type="ChEBI" id="CHEBI:29105"/>
        <note>catalytic</note>
    </ligand>
</feature>
<keyword evidence="7 13" id="KW-0378">Hydrolase</keyword>
<dbReference type="GO" id="GO:0006508">
    <property type="term" value="P:proteolysis"/>
    <property type="evidence" value="ECO:0007669"/>
    <property type="project" value="UniProtKB-KW"/>
</dbReference>
<evidence type="ECO:0000256" key="12">
    <source>
        <dbReference type="PIRSR" id="PIRSR601842-2"/>
    </source>
</evidence>
<comment type="similarity">
    <text evidence="2 13">Belongs to the peptidase M36 family.</text>
</comment>
<comment type="caution">
    <text evidence="16">The sequence shown here is derived from an EMBL/GenBank/DDBJ whole genome shotgun (WGS) entry which is preliminary data.</text>
</comment>
<gene>
    <name evidence="16" type="ORF">PIIN_02170</name>
</gene>
<dbReference type="PANTHER" id="PTHR33478">
    <property type="entry name" value="EXTRACELLULAR METALLOPROTEINASE MEP"/>
    <property type="match status" value="1"/>
</dbReference>
<dbReference type="Gene3D" id="3.10.170.10">
    <property type="match status" value="1"/>
</dbReference>
<dbReference type="InterPro" id="IPR018392">
    <property type="entry name" value="LysM"/>
</dbReference>
<dbReference type="InterPro" id="IPR036779">
    <property type="entry name" value="LysM_dom_sf"/>
</dbReference>
<dbReference type="OMA" id="FIVIHEF"/>
<evidence type="ECO:0000256" key="1">
    <source>
        <dbReference type="ARBA" id="ARBA00004613"/>
    </source>
</evidence>
<feature type="binding site" evidence="12">
    <location>
        <position position="446"/>
    </location>
    <ligand>
        <name>Zn(2+)</name>
        <dbReference type="ChEBI" id="CHEBI:29105"/>
        <note>catalytic</note>
    </ligand>
</feature>
<dbReference type="HOGENOM" id="CLU_304433_0_0_1"/>